<dbReference type="InterPro" id="IPR011611">
    <property type="entry name" value="PfkB_dom"/>
</dbReference>
<comment type="caution">
    <text evidence="9">The sequence shown here is derived from an EMBL/GenBank/DDBJ whole genome shotgun (WGS) entry which is preliminary data.</text>
</comment>
<dbReference type="CDD" id="cd18622">
    <property type="entry name" value="GH32_Inu-like"/>
    <property type="match status" value="1"/>
</dbReference>
<dbReference type="CDD" id="cd01167">
    <property type="entry name" value="bac_FRK"/>
    <property type="match status" value="1"/>
</dbReference>
<evidence type="ECO:0000256" key="2">
    <source>
        <dbReference type="ARBA" id="ARBA00022679"/>
    </source>
</evidence>
<dbReference type="InterPro" id="IPR029056">
    <property type="entry name" value="Ribokinase-like"/>
</dbReference>
<keyword evidence="3 9" id="KW-0418">Kinase</keyword>
<dbReference type="InterPro" id="IPR013320">
    <property type="entry name" value="ConA-like_dom_sf"/>
</dbReference>
<evidence type="ECO:0000256" key="4">
    <source>
        <dbReference type="ARBA" id="ARBA00022801"/>
    </source>
</evidence>
<dbReference type="EMBL" id="JAGRPV010000001">
    <property type="protein sequence ID" value="MDI4643520.1"/>
    <property type="molecule type" value="Genomic_DNA"/>
</dbReference>
<feature type="domain" description="Glycosyl hydrolase family 32 N-terminal" evidence="6">
    <location>
        <begin position="332"/>
        <end position="651"/>
    </location>
</feature>
<dbReference type="Gene3D" id="3.40.1190.20">
    <property type="match status" value="1"/>
</dbReference>
<name>A0ABT6TA59_9BACL</name>
<dbReference type="Gene3D" id="2.60.120.560">
    <property type="entry name" value="Exo-inulinase, domain 1"/>
    <property type="match status" value="1"/>
</dbReference>
<dbReference type="Gene3D" id="2.115.10.20">
    <property type="entry name" value="Glycosyl hydrolase domain, family 43"/>
    <property type="match status" value="1"/>
</dbReference>
<evidence type="ECO:0000313" key="10">
    <source>
        <dbReference type="Proteomes" id="UP001161691"/>
    </source>
</evidence>
<dbReference type="PANTHER" id="PTHR42800">
    <property type="entry name" value="EXOINULINASE INUD (AFU_ORTHOLOGUE AFUA_5G00480)"/>
    <property type="match status" value="1"/>
</dbReference>
<keyword evidence="10" id="KW-1185">Reference proteome</keyword>
<dbReference type="InterPro" id="IPR013189">
    <property type="entry name" value="Glyco_hydro_32_C"/>
</dbReference>
<reference evidence="9" key="1">
    <citation type="submission" date="2023-04" db="EMBL/GenBank/DDBJ databases">
        <title>Comparative genomic analysis of Cohnella hashimotonis sp. nov., isolated from the International Space Station.</title>
        <authorList>
            <person name="Venkateswaran K."/>
            <person name="Simpson A."/>
        </authorList>
    </citation>
    <scope>NUCLEOTIDE SEQUENCE</scope>
    <source>
        <strain evidence="9">F6_2S_P_1</strain>
    </source>
</reference>
<dbReference type="SUPFAM" id="SSF75005">
    <property type="entry name" value="Arabinanase/levansucrase/invertase"/>
    <property type="match status" value="1"/>
</dbReference>
<sequence length="824" mass="90577">MLDVIALGEVLVDFTPAGDSEQGYPLYEQNPGGAPANVLCGLAKLGRRTSFIGAVGDDPLGRFLATVLEQAGVGCTGLAFIKDIPTTMTFVHLDQDGDRAFRFIRGADTRLTKEEAERELAAGCRVFHFGTLSMTHAESARVTLEAVSLAKQSGSLISFDPNLRLSLWESPEKAREAIFRGLEVADIVKLSEEELIFMTGMTEGESGAELLLRQHAGIRLLLVTLGERGCTISNRAAQASIPGFRVRTVDTTGAGDACMAGLLDQILNDGVRIEALSVDDLTRIGRFANAMGALATTRRGAIPALPGRQDIDNMMNSAEDDPLNDKYRPLYHFAAPANWLNDPNGMVYYEGEYHLFYQHHPHGTQWGPMHWGHALSRDLVRWEHLPVALAPDANGMIFSGSAVVDRHNTSGLFDGGTGLVAIFTNTDTYPDSPGAAGETDRPRQRQSIAYSSDKGRTWTMYANNPVLADESITDFRDPKVFWYEPGKYWVMVLAAGDHIRLYTSPNMRSWTFASTFGSTEGAHEGVWECPDLFQLPVENDEGNAKWVLLVSIGDGRPEGSKTQYFVGEFDGMSFTWEGEGILWMDEGYDNYAGVTWSDIPEADGRRILIGWMSNWKYANATPTSGWRGAMTLPRVLSIKKTEQGIRLCQRPIDEAQDIRIGKRSWTAIQLENDTWSHPELTGDAFELEMVFEDAHAKEFGVRVRQSEREVTTVGYSADDAQLFIDRTKSGESDFHDDFAVRHGAPFVLANGKVSIRLFVDRCSVEAFAGDGEVALTDLIFPDPASRGIELYALGGTVNVASLTIYPLHANATVQSDRAVPVAFV</sequence>
<dbReference type="SUPFAM" id="SSF53613">
    <property type="entry name" value="Ribokinase-like"/>
    <property type="match status" value="1"/>
</dbReference>
<comment type="similarity">
    <text evidence="1">Belongs to the glycosyl hydrolase 32 family.</text>
</comment>
<evidence type="ECO:0000256" key="5">
    <source>
        <dbReference type="ARBA" id="ARBA00023295"/>
    </source>
</evidence>
<feature type="domain" description="Glycosyl hydrolase family 32 C-terminal" evidence="8">
    <location>
        <begin position="667"/>
        <end position="805"/>
    </location>
</feature>
<dbReference type="InterPro" id="IPR002173">
    <property type="entry name" value="Carboh/pur_kinase_PfkB_CS"/>
</dbReference>
<dbReference type="InterPro" id="IPR013148">
    <property type="entry name" value="Glyco_hydro_32_N"/>
</dbReference>
<dbReference type="SUPFAM" id="SSF49899">
    <property type="entry name" value="Concanavalin A-like lectins/glucanases"/>
    <property type="match status" value="1"/>
</dbReference>
<organism evidence="9 10">
    <name type="scientific">Cohnella hashimotonis</name>
    <dbReference type="NCBI Taxonomy" id="2826895"/>
    <lineage>
        <taxon>Bacteria</taxon>
        <taxon>Bacillati</taxon>
        <taxon>Bacillota</taxon>
        <taxon>Bacilli</taxon>
        <taxon>Bacillales</taxon>
        <taxon>Paenibacillaceae</taxon>
        <taxon>Cohnella</taxon>
    </lineage>
</organism>
<feature type="domain" description="Carbohydrate kinase PfkB" evidence="7">
    <location>
        <begin position="3"/>
        <end position="306"/>
    </location>
</feature>
<accession>A0ABT6TA59</accession>
<dbReference type="Proteomes" id="UP001161691">
    <property type="component" value="Unassembled WGS sequence"/>
</dbReference>
<evidence type="ECO:0000256" key="1">
    <source>
        <dbReference type="ARBA" id="ARBA00009902"/>
    </source>
</evidence>
<dbReference type="Pfam" id="PF08244">
    <property type="entry name" value="Glyco_hydro_32C"/>
    <property type="match status" value="1"/>
</dbReference>
<evidence type="ECO:0000259" key="8">
    <source>
        <dbReference type="Pfam" id="PF08244"/>
    </source>
</evidence>
<keyword evidence="4" id="KW-0378">Hydrolase</keyword>
<evidence type="ECO:0000256" key="3">
    <source>
        <dbReference type="ARBA" id="ARBA00022777"/>
    </source>
</evidence>
<evidence type="ECO:0000313" key="9">
    <source>
        <dbReference type="EMBL" id="MDI4643520.1"/>
    </source>
</evidence>
<keyword evidence="2" id="KW-0808">Transferase</keyword>
<dbReference type="RefSeq" id="WP_282906576.1">
    <property type="nucleotide sequence ID" value="NZ_JAGRPV010000001.1"/>
</dbReference>
<protein>
    <submittedName>
        <fullName evidence="9">PfkB family carbohydrate kinase</fullName>
    </submittedName>
</protein>
<keyword evidence="5" id="KW-0326">Glycosidase</keyword>
<dbReference type="Pfam" id="PF00294">
    <property type="entry name" value="PfkB"/>
    <property type="match status" value="1"/>
</dbReference>
<evidence type="ECO:0000259" key="7">
    <source>
        <dbReference type="Pfam" id="PF00294"/>
    </source>
</evidence>
<proteinExistence type="inferred from homology"/>
<evidence type="ECO:0000259" key="6">
    <source>
        <dbReference type="Pfam" id="PF00251"/>
    </source>
</evidence>
<dbReference type="Pfam" id="PF00251">
    <property type="entry name" value="Glyco_hydro_32N"/>
    <property type="match status" value="1"/>
</dbReference>
<dbReference type="InterPro" id="IPR001362">
    <property type="entry name" value="Glyco_hydro_32"/>
</dbReference>
<dbReference type="GO" id="GO:0016301">
    <property type="term" value="F:kinase activity"/>
    <property type="evidence" value="ECO:0007669"/>
    <property type="project" value="UniProtKB-KW"/>
</dbReference>
<dbReference type="PROSITE" id="PS00584">
    <property type="entry name" value="PFKB_KINASES_2"/>
    <property type="match status" value="1"/>
</dbReference>
<dbReference type="PANTHER" id="PTHR42800:SF1">
    <property type="entry name" value="EXOINULINASE INUD (AFU_ORTHOLOGUE AFUA_5G00480)"/>
    <property type="match status" value="1"/>
</dbReference>
<dbReference type="InterPro" id="IPR023296">
    <property type="entry name" value="Glyco_hydro_beta-prop_sf"/>
</dbReference>
<dbReference type="SMART" id="SM00640">
    <property type="entry name" value="Glyco_32"/>
    <property type="match status" value="1"/>
</dbReference>
<gene>
    <name evidence="9" type="ORF">KB449_01050</name>
</gene>